<dbReference type="SMART" id="SM00267">
    <property type="entry name" value="GGDEF"/>
    <property type="match status" value="1"/>
</dbReference>
<protein>
    <submittedName>
        <fullName evidence="5">Diguanylate cyclase DosC</fullName>
        <ecNumber evidence="5">2.7.7.65</ecNumber>
    </submittedName>
</protein>
<name>A0A1J5QJW4_9ZZZZ</name>
<dbReference type="CDD" id="cd01949">
    <property type="entry name" value="GGDEF"/>
    <property type="match status" value="1"/>
</dbReference>
<evidence type="ECO:0000259" key="4">
    <source>
        <dbReference type="PROSITE" id="PS50887"/>
    </source>
</evidence>
<dbReference type="GO" id="GO:1902201">
    <property type="term" value="P:negative regulation of bacterial-type flagellum-dependent cell motility"/>
    <property type="evidence" value="ECO:0007669"/>
    <property type="project" value="TreeGrafter"/>
</dbReference>
<accession>A0A1J5QJW4</accession>
<keyword evidence="1" id="KW-0175">Coiled coil</keyword>
<dbReference type="PROSITE" id="PS50112">
    <property type="entry name" value="PAS"/>
    <property type="match status" value="1"/>
</dbReference>
<dbReference type="PROSITE" id="PS50887">
    <property type="entry name" value="GGDEF"/>
    <property type="match status" value="1"/>
</dbReference>
<dbReference type="EMBL" id="MLJW01001532">
    <property type="protein sequence ID" value="OIQ77803.1"/>
    <property type="molecule type" value="Genomic_DNA"/>
</dbReference>
<dbReference type="Pfam" id="PF00990">
    <property type="entry name" value="GGDEF"/>
    <property type="match status" value="1"/>
</dbReference>
<dbReference type="Gene3D" id="3.30.70.270">
    <property type="match status" value="1"/>
</dbReference>
<dbReference type="PROSITE" id="PS50113">
    <property type="entry name" value="PAC"/>
    <property type="match status" value="1"/>
</dbReference>
<dbReference type="FunFam" id="3.30.70.270:FF:000001">
    <property type="entry name" value="Diguanylate cyclase domain protein"/>
    <property type="match status" value="1"/>
</dbReference>
<dbReference type="GO" id="GO:0043709">
    <property type="term" value="P:cell adhesion involved in single-species biofilm formation"/>
    <property type="evidence" value="ECO:0007669"/>
    <property type="project" value="TreeGrafter"/>
</dbReference>
<evidence type="ECO:0000256" key="1">
    <source>
        <dbReference type="SAM" id="Coils"/>
    </source>
</evidence>
<dbReference type="SUPFAM" id="SSF55073">
    <property type="entry name" value="Nucleotide cyclase"/>
    <property type="match status" value="1"/>
</dbReference>
<comment type="caution">
    <text evidence="5">The sequence shown here is derived from an EMBL/GenBank/DDBJ whole genome shotgun (WGS) entry which is preliminary data.</text>
</comment>
<dbReference type="PANTHER" id="PTHR45138">
    <property type="entry name" value="REGULATORY COMPONENTS OF SENSORY TRANSDUCTION SYSTEM"/>
    <property type="match status" value="1"/>
</dbReference>
<feature type="coiled-coil region" evidence="1">
    <location>
        <begin position="133"/>
        <end position="160"/>
    </location>
</feature>
<dbReference type="InterPro" id="IPR013655">
    <property type="entry name" value="PAS_fold_3"/>
</dbReference>
<dbReference type="GO" id="GO:0052621">
    <property type="term" value="F:diguanylate cyclase activity"/>
    <property type="evidence" value="ECO:0007669"/>
    <property type="project" value="UniProtKB-EC"/>
</dbReference>
<reference evidence="5" key="1">
    <citation type="submission" date="2016-10" db="EMBL/GenBank/DDBJ databases">
        <title>Sequence of Gallionella enrichment culture.</title>
        <authorList>
            <person name="Poehlein A."/>
            <person name="Muehling M."/>
            <person name="Daniel R."/>
        </authorList>
    </citation>
    <scope>NUCLEOTIDE SEQUENCE</scope>
</reference>
<dbReference type="InterPro" id="IPR043128">
    <property type="entry name" value="Rev_trsase/Diguanyl_cyclase"/>
</dbReference>
<dbReference type="Gene3D" id="3.30.450.20">
    <property type="entry name" value="PAS domain"/>
    <property type="match status" value="1"/>
</dbReference>
<gene>
    <name evidence="5" type="primary">dosC_10</name>
    <name evidence="5" type="ORF">GALL_405000</name>
</gene>
<dbReference type="CDD" id="cd00130">
    <property type="entry name" value="PAS"/>
    <property type="match status" value="1"/>
</dbReference>
<dbReference type="InterPro" id="IPR000014">
    <property type="entry name" value="PAS"/>
</dbReference>
<dbReference type="PANTHER" id="PTHR45138:SF9">
    <property type="entry name" value="DIGUANYLATE CYCLASE DGCM-RELATED"/>
    <property type="match status" value="1"/>
</dbReference>
<dbReference type="InterPro" id="IPR050469">
    <property type="entry name" value="Diguanylate_Cyclase"/>
</dbReference>
<dbReference type="InterPro" id="IPR000700">
    <property type="entry name" value="PAS-assoc_C"/>
</dbReference>
<dbReference type="InterPro" id="IPR035965">
    <property type="entry name" value="PAS-like_dom_sf"/>
</dbReference>
<proteinExistence type="predicted"/>
<feature type="domain" description="PAC" evidence="3">
    <location>
        <begin position="84"/>
        <end position="135"/>
    </location>
</feature>
<dbReference type="GO" id="GO:0005886">
    <property type="term" value="C:plasma membrane"/>
    <property type="evidence" value="ECO:0007669"/>
    <property type="project" value="TreeGrafter"/>
</dbReference>
<keyword evidence="5" id="KW-0548">Nucleotidyltransferase</keyword>
<dbReference type="InterPro" id="IPR000160">
    <property type="entry name" value="GGDEF_dom"/>
</dbReference>
<keyword evidence="5" id="KW-0808">Transferase</keyword>
<feature type="domain" description="PAS" evidence="2">
    <location>
        <begin position="29"/>
        <end position="80"/>
    </location>
</feature>
<evidence type="ECO:0000313" key="5">
    <source>
        <dbReference type="EMBL" id="OIQ77803.1"/>
    </source>
</evidence>
<sequence length="340" mass="36649">MEAVDRYRQELELVLEAAGFDLWENDLVDGRVTRRADKVLGELGYGDDDVARCIDGIFSLIHPDDAAGLRAALRRHVDGGAAQYRAEFRLRAKSGAWVWYANYGRIVDRSGAARRLLGVTFNIDAGKRRELELARMNARLAEQNAQLEKLNATLRELATSDSLTGIANRRKLLAVGERELQRALRLGHPLSLLIVDIDDFKEVNDTWGHLNGDRLIRAVAALCAGSVRASVDTAGRIGGEEFAIVLPEIGGGDAHALAERLRGAIKAQPVALDGGTVVCRTVSIGAATLADGCVSFIDLLGCADAALYAAKSAGKDCVRVHAAAPRPRRHDDEGEPLAAD</sequence>
<organism evidence="5">
    <name type="scientific">mine drainage metagenome</name>
    <dbReference type="NCBI Taxonomy" id="410659"/>
    <lineage>
        <taxon>unclassified sequences</taxon>
        <taxon>metagenomes</taxon>
        <taxon>ecological metagenomes</taxon>
    </lineage>
</organism>
<dbReference type="NCBIfam" id="TIGR00254">
    <property type="entry name" value="GGDEF"/>
    <property type="match status" value="1"/>
</dbReference>
<dbReference type="InterPro" id="IPR029787">
    <property type="entry name" value="Nucleotide_cyclase"/>
</dbReference>
<dbReference type="EC" id="2.7.7.65" evidence="5"/>
<feature type="domain" description="GGDEF" evidence="4">
    <location>
        <begin position="188"/>
        <end position="323"/>
    </location>
</feature>
<dbReference type="AlphaFoldDB" id="A0A1J5QJW4"/>
<evidence type="ECO:0000259" key="3">
    <source>
        <dbReference type="PROSITE" id="PS50113"/>
    </source>
</evidence>
<dbReference type="Pfam" id="PF08447">
    <property type="entry name" value="PAS_3"/>
    <property type="match status" value="1"/>
</dbReference>
<evidence type="ECO:0000259" key="2">
    <source>
        <dbReference type="PROSITE" id="PS50112"/>
    </source>
</evidence>
<dbReference type="SUPFAM" id="SSF55785">
    <property type="entry name" value="PYP-like sensor domain (PAS domain)"/>
    <property type="match status" value="1"/>
</dbReference>